<evidence type="ECO:0008006" key="7">
    <source>
        <dbReference type="Google" id="ProtNLM"/>
    </source>
</evidence>
<dbReference type="EMBL" id="SUPK01000006">
    <property type="protein sequence ID" value="TJY41335.1"/>
    <property type="molecule type" value="Genomic_DNA"/>
</dbReference>
<dbReference type="Pfam" id="PF17853">
    <property type="entry name" value="GGDEF_2"/>
    <property type="match status" value="1"/>
</dbReference>
<evidence type="ECO:0000313" key="5">
    <source>
        <dbReference type="EMBL" id="TJY41335.1"/>
    </source>
</evidence>
<evidence type="ECO:0000256" key="1">
    <source>
        <dbReference type="ARBA" id="ARBA00006754"/>
    </source>
</evidence>
<dbReference type="InterPro" id="IPR012914">
    <property type="entry name" value="PucR_dom"/>
</dbReference>
<reference evidence="5 6" key="1">
    <citation type="submission" date="2019-04" db="EMBL/GenBank/DDBJ databases">
        <title>Cohnella sp. nov., isolated from soil.</title>
        <authorList>
            <person name="Kim W."/>
        </authorList>
    </citation>
    <scope>NUCLEOTIDE SEQUENCE [LARGE SCALE GENOMIC DNA]</scope>
    <source>
        <strain evidence="5 6">CAU 1483</strain>
    </source>
</reference>
<dbReference type="InterPro" id="IPR025736">
    <property type="entry name" value="PucR_C-HTH_dom"/>
</dbReference>
<dbReference type="PANTHER" id="PTHR33744">
    <property type="entry name" value="CARBOHYDRATE DIACID REGULATOR"/>
    <property type="match status" value="1"/>
</dbReference>
<feature type="domain" description="Purine catabolism PurC-like" evidence="2">
    <location>
        <begin position="14"/>
        <end position="132"/>
    </location>
</feature>
<evidence type="ECO:0000259" key="3">
    <source>
        <dbReference type="Pfam" id="PF13556"/>
    </source>
</evidence>
<dbReference type="InterPro" id="IPR051448">
    <property type="entry name" value="CdaR-like_regulators"/>
</dbReference>
<protein>
    <recommendedName>
        <fullName evidence="7">PucR family transcriptional regulator</fullName>
    </recommendedName>
</protein>
<dbReference type="OrthoDB" id="142218at2"/>
<evidence type="ECO:0000259" key="4">
    <source>
        <dbReference type="Pfam" id="PF17853"/>
    </source>
</evidence>
<dbReference type="InterPro" id="IPR041522">
    <property type="entry name" value="CdaR_GGDEF"/>
</dbReference>
<dbReference type="Proteomes" id="UP000309673">
    <property type="component" value="Unassembled WGS sequence"/>
</dbReference>
<dbReference type="PANTHER" id="PTHR33744:SF1">
    <property type="entry name" value="DNA-BINDING TRANSCRIPTIONAL ACTIVATOR ADER"/>
    <property type="match status" value="1"/>
</dbReference>
<dbReference type="Gene3D" id="1.10.10.2840">
    <property type="entry name" value="PucR C-terminal helix-turn-helix domain"/>
    <property type="match status" value="1"/>
</dbReference>
<organism evidence="5 6">
    <name type="scientific">Cohnella pontilimi</name>
    <dbReference type="NCBI Taxonomy" id="2564100"/>
    <lineage>
        <taxon>Bacteria</taxon>
        <taxon>Bacillati</taxon>
        <taxon>Bacillota</taxon>
        <taxon>Bacilli</taxon>
        <taxon>Bacillales</taxon>
        <taxon>Paenibacillaceae</taxon>
        <taxon>Cohnella</taxon>
    </lineage>
</organism>
<name>A0A4U0F9E7_9BACL</name>
<feature type="domain" description="PucR C-terminal helix-turn-helix" evidence="3">
    <location>
        <begin position="469"/>
        <end position="526"/>
    </location>
</feature>
<dbReference type="Pfam" id="PF13556">
    <property type="entry name" value="HTH_30"/>
    <property type="match status" value="1"/>
</dbReference>
<keyword evidence="6" id="KW-1185">Reference proteome</keyword>
<comment type="similarity">
    <text evidence="1">Belongs to the CdaR family.</text>
</comment>
<evidence type="ECO:0000259" key="2">
    <source>
        <dbReference type="Pfam" id="PF07905"/>
    </source>
</evidence>
<dbReference type="InterPro" id="IPR042070">
    <property type="entry name" value="PucR_C-HTH_sf"/>
</dbReference>
<dbReference type="Pfam" id="PF07905">
    <property type="entry name" value="PucR"/>
    <property type="match status" value="1"/>
</dbReference>
<feature type="domain" description="CdaR GGDEF-like" evidence="4">
    <location>
        <begin position="309"/>
        <end position="420"/>
    </location>
</feature>
<dbReference type="AlphaFoldDB" id="A0A4U0F9E7"/>
<gene>
    <name evidence="5" type="ORF">E5161_12995</name>
</gene>
<sequence>MDMKGRRKMNLLQALQLPSLQDAKVVAGAEGLQKTIRWVSIVDLPDPLSCVSSGDLLLTTGFGLPKKEEQLTELIGEMSKCGLAGLGLAVPEYFTHMPFSVCKAADELRFPIIEIPWEVQFNTVTEEVLSSILAYQYNLQERSEYIHQKLIEIALNAKDLQDIASILGKLIERSVIVQHPEGPILTAYYANPSRSQENQGSNQDLFFFRKEQLEHIPLHSLSKPIQYPAMPDSGLPARLLCPISVDKQLVSLLWIIDDQQSLRNMDLQAIQSASLIMALHISQQRALTSLEFQLGYSFLDSLLESLSHPTPQILHRAGILGYDSEGKYAVGIIVINIPTPLSRESILKRERLAERLKRCMQVLQIPPVFSLMQNQIVFLIPERISAAEIWHSMKDVNISLAVSLLHTFKNARHAYKEVRSLLPYVRYGQFHSYEDLFIPRILMGEIEAHSGFLDKLFGPLRDHKSGDILIHTLLTFASMGFHIQKTSETLKIHPKTLRYRLDRAIALGGYQLDNPETQFHFQLAHHILQAQ</sequence>
<proteinExistence type="inferred from homology"/>
<accession>A0A4U0F9E7</accession>
<comment type="caution">
    <text evidence="5">The sequence shown here is derived from an EMBL/GenBank/DDBJ whole genome shotgun (WGS) entry which is preliminary data.</text>
</comment>
<evidence type="ECO:0000313" key="6">
    <source>
        <dbReference type="Proteomes" id="UP000309673"/>
    </source>
</evidence>